<dbReference type="AlphaFoldDB" id="A0AAE9D487"/>
<evidence type="ECO:0000313" key="3">
    <source>
        <dbReference type="EMBL" id="ULT91817.1"/>
    </source>
</evidence>
<dbReference type="Proteomes" id="UP000827892">
    <property type="component" value="Chromosome V"/>
</dbReference>
<keyword evidence="2" id="KW-0732">Signal</keyword>
<organism evidence="3 4">
    <name type="scientific">Caenorhabditis briggsae</name>
    <dbReference type="NCBI Taxonomy" id="6238"/>
    <lineage>
        <taxon>Eukaryota</taxon>
        <taxon>Metazoa</taxon>
        <taxon>Ecdysozoa</taxon>
        <taxon>Nematoda</taxon>
        <taxon>Chromadorea</taxon>
        <taxon>Rhabditida</taxon>
        <taxon>Rhabditina</taxon>
        <taxon>Rhabditomorpha</taxon>
        <taxon>Rhabditoidea</taxon>
        <taxon>Rhabditidae</taxon>
        <taxon>Peloderinae</taxon>
        <taxon>Caenorhabditis</taxon>
    </lineage>
</organism>
<evidence type="ECO:0000256" key="2">
    <source>
        <dbReference type="SAM" id="SignalP"/>
    </source>
</evidence>
<evidence type="ECO:0008006" key="5">
    <source>
        <dbReference type="Google" id="ProtNLM"/>
    </source>
</evidence>
<feature type="region of interest" description="Disordered" evidence="1">
    <location>
        <begin position="37"/>
        <end position="59"/>
    </location>
</feature>
<feature type="compositionally biased region" description="Basic and acidic residues" evidence="1">
    <location>
        <begin position="42"/>
        <end position="59"/>
    </location>
</feature>
<evidence type="ECO:0000313" key="4">
    <source>
        <dbReference type="Proteomes" id="UP000827892"/>
    </source>
</evidence>
<evidence type="ECO:0000256" key="1">
    <source>
        <dbReference type="SAM" id="MobiDB-lite"/>
    </source>
</evidence>
<reference evidence="3 4" key="1">
    <citation type="submission" date="2022-02" db="EMBL/GenBank/DDBJ databases">
        <title>Chromosome-level reference genomes for two strains of Caenorhabditis briggsae: an improved platform for comparative genomics.</title>
        <authorList>
            <person name="Stevens L."/>
            <person name="Andersen E.C."/>
        </authorList>
    </citation>
    <scope>NUCLEOTIDE SEQUENCE [LARGE SCALE GENOMIC DNA]</scope>
    <source>
        <strain evidence="3">QX1410_ONT</strain>
        <tissue evidence="3">Whole-organism</tissue>
    </source>
</reference>
<accession>A0AAE9D487</accession>
<dbReference type="EMBL" id="CP090895">
    <property type="protein sequence ID" value="ULT91817.1"/>
    <property type="molecule type" value="Genomic_DNA"/>
</dbReference>
<proteinExistence type="predicted"/>
<feature type="chain" id="PRO_5041956138" description="Secreted protein" evidence="2">
    <location>
        <begin position="20"/>
        <end position="87"/>
    </location>
</feature>
<sequence length="87" mass="9353">MKMIHIILAFSLLAAECLAIQDFHADRPDLCSKCDCSGSGGSEHDIGHLSPLKEHGDHEHPNPCIQCCRNGDTSSHGDGPHGHDDGR</sequence>
<feature type="signal peptide" evidence="2">
    <location>
        <begin position="1"/>
        <end position="19"/>
    </location>
</feature>
<gene>
    <name evidence="3" type="ORF">L3Y34_009477</name>
</gene>
<protein>
    <recommendedName>
        <fullName evidence="5">Secreted protein</fullName>
    </recommendedName>
</protein>
<name>A0AAE9D487_CAEBR</name>